<sequence>MEYLYKYFNPIAERKKKQLLTEEKIDRKLRECDCHEKVTEYLLNLRELNRKQTIKACDSSLYTVHTVYKKKLDVVDSVHEKVSDYSKKVIYKTLLLKLNKERKDK</sequence>
<reference evidence="1" key="1">
    <citation type="journal article" date="2019" name="MBio">
        <title>Virus Genomes from Deep Sea Sediments Expand the Ocean Megavirome and Support Independent Origins of Viral Gigantism.</title>
        <authorList>
            <person name="Backstrom D."/>
            <person name="Yutin N."/>
            <person name="Jorgensen S.L."/>
            <person name="Dharamshi J."/>
            <person name="Homa F."/>
            <person name="Zaremba-Niedwiedzka K."/>
            <person name="Spang A."/>
            <person name="Wolf Y.I."/>
            <person name="Koonin E.V."/>
            <person name="Ettema T.J."/>
        </authorList>
    </citation>
    <scope>NUCLEOTIDE SEQUENCE</scope>
</reference>
<evidence type="ECO:0000313" key="1">
    <source>
        <dbReference type="EMBL" id="QBK85407.1"/>
    </source>
</evidence>
<organism evidence="1">
    <name type="scientific">Iridovirus LCIVAC01</name>
    <dbReference type="NCBI Taxonomy" id="2506607"/>
    <lineage>
        <taxon>Viruses</taxon>
        <taxon>Varidnaviria</taxon>
        <taxon>Bamfordvirae</taxon>
        <taxon>Nucleocytoviricota</taxon>
        <taxon>Megaviricetes</taxon>
        <taxon>Pimascovirales</taxon>
        <taxon>Pimascovirales incertae sedis</taxon>
        <taxon>Iridoviridae</taxon>
    </lineage>
</organism>
<proteinExistence type="predicted"/>
<gene>
    <name evidence="1" type="ORF">LCIVAC01_02160</name>
</gene>
<name>A0A481YR75_9VIRU</name>
<dbReference type="EMBL" id="MK500325">
    <property type="protein sequence ID" value="QBK85407.1"/>
    <property type="molecule type" value="Genomic_DNA"/>
</dbReference>
<protein>
    <submittedName>
        <fullName evidence="1">Uncharacterized protein</fullName>
    </submittedName>
</protein>
<accession>A0A481YR75</accession>